<keyword evidence="1" id="KW-0175">Coiled coil</keyword>
<evidence type="ECO:0000313" key="4">
    <source>
        <dbReference type="WBParaSite" id="scf7180000424384.g12929"/>
    </source>
</evidence>
<evidence type="ECO:0000256" key="2">
    <source>
        <dbReference type="SAM" id="Phobius"/>
    </source>
</evidence>
<evidence type="ECO:0000313" key="3">
    <source>
        <dbReference type="Proteomes" id="UP000887560"/>
    </source>
</evidence>
<protein>
    <submittedName>
        <fullName evidence="4">Uncharacterized protein</fullName>
    </submittedName>
</protein>
<keyword evidence="3" id="KW-1185">Reference proteome</keyword>
<reference evidence="4" key="1">
    <citation type="submission" date="2022-11" db="UniProtKB">
        <authorList>
            <consortium name="WormBaseParasite"/>
        </authorList>
    </citation>
    <scope>IDENTIFICATION</scope>
</reference>
<dbReference type="WBParaSite" id="scf7180000424384.g12929">
    <property type="protein sequence ID" value="scf7180000424384.g12929"/>
    <property type="gene ID" value="scf7180000424384.g12929"/>
</dbReference>
<feature type="transmembrane region" description="Helical" evidence="2">
    <location>
        <begin position="115"/>
        <end position="137"/>
    </location>
</feature>
<name>A0A915P795_9BILA</name>
<keyword evidence="2" id="KW-0812">Transmembrane</keyword>
<dbReference type="AlphaFoldDB" id="A0A915P795"/>
<keyword evidence="2" id="KW-1133">Transmembrane helix</keyword>
<keyword evidence="2" id="KW-0472">Membrane</keyword>
<sequence length="293" mass="33031">MHVHFVDAPLPPPSYEQAVVECRSPFGGSTTTSLIGENCGGMEISQRVQVQSELIREQEAEIGKLKRDLGKMREHVERMALHQPTTTPKISDKLTQRLANIVDEEAEERRRKNNILRGSICCLALLVVVLAGIYVVLSRPHHFKTSKPSVEQFKIIGKALDSLCMAQALIHPFGKIFSCNIFRRSRFEQKLFCEFSLAENAGVSPGKELRIIRSDGQKGIILIKEGVKRRDQSNSKTFLYTLTETEILEAKKLCTEQYIPVPKISSTQTRKSLVGRWNSKNNKKLNLPTTTTN</sequence>
<organism evidence="3 4">
    <name type="scientific">Meloidogyne floridensis</name>
    <dbReference type="NCBI Taxonomy" id="298350"/>
    <lineage>
        <taxon>Eukaryota</taxon>
        <taxon>Metazoa</taxon>
        <taxon>Ecdysozoa</taxon>
        <taxon>Nematoda</taxon>
        <taxon>Chromadorea</taxon>
        <taxon>Rhabditida</taxon>
        <taxon>Tylenchina</taxon>
        <taxon>Tylenchomorpha</taxon>
        <taxon>Tylenchoidea</taxon>
        <taxon>Meloidogynidae</taxon>
        <taxon>Meloidogyninae</taxon>
        <taxon>Meloidogyne</taxon>
    </lineage>
</organism>
<feature type="coiled-coil region" evidence="1">
    <location>
        <begin position="48"/>
        <end position="75"/>
    </location>
</feature>
<accession>A0A915P795</accession>
<evidence type="ECO:0000256" key="1">
    <source>
        <dbReference type="SAM" id="Coils"/>
    </source>
</evidence>
<proteinExistence type="predicted"/>
<dbReference type="Proteomes" id="UP000887560">
    <property type="component" value="Unplaced"/>
</dbReference>